<organism evidence="1">
    <name type="scientific">marine sediment metagenome</name>
    <dbReference type="NCBI Taxonomy" id="412755"/>
    <lineage>
        <taxon>unclassified sequences</taxon>
        <taxon>metagenomes</taxon>
        <taxon>ecological metagenomes</taxon>
    </lineage>
</organism>
<evidence type="ECO:0000313" key="1">
    <source>
        <dbReference type="EMBL" id="GAG61902.1"/>
    </source>
</evidence>
<feature type="non-terminal residue" evidence="1">
    <location>
        <position position="46"/>
    </location>
</feature>
<proteinExistence type="predicted"/>
<accession>X0ZVD6</accession>
<sequence length="46" mass="5451">MSKHKTKASFLPHKIYAIIEEYDLTEDVGKVNWDAIRKRYKINDKG</sequence>
<name>X0ZVD6_9ZZZZ</name>
<comment type="caution">
    <text evidence="1">The sequence shown here is derived from an EMBL/GenBank/DDBJ whole genome shotgun (WGS) entry which is preliminary data.</text>
</comment>
<gene>
    <name evidence="1" type="ORF">S01H4_04139</name>
</gene>
<protein>
    <submittedName>
        <fullName evidence="1">Uncharacterized protein</fullName>
    </submittedName>
</protein>
<dbReference type="AlphaFoldDB" id="X0ZVD6"/>
<reference evidence="1" key="1">
    <citation type="journal article" date="2014" name="Front. Microbiol.">
        <title>High frequency of phylogenetically diverse reductive dehalogenase-homologous genes in deep subseafloor sedimentary metagenomes.</title>
        <authorList>
            <person name="Kawai M."/>
            <person name="Futagami T."/>
            <person name="Toyoda A."/>
            <person name="Takaki Y."/>
            <person name="Nishi S."/>
            <person name="Hori S."/>
            <person name="Arai W."/>
            <person name="Tsubouchi T."/>
            <person name="Morono Y."/>
            <person name="Uchiyama I."/>
            <person name="Ito T."/>
            <person name="Fujiyama A."/>
            <person name="Inagaki F."/>
            <person name="Takami H."/>
        </authorList>
    </citation>
    <scope>NUCLEOTIDE SEQUENCE</scope>
    <source>
        <strain evidence="1">Expedition CK06-06</strain>
    </source>
</reference>
<dbReference type="EMBL" id="BART01001083">
    <property type="protein sequence ID" value="GAG61902.1"/>
    <property type="molecule type" value="Genomic_DNA"/>
</dbReference>